<protein>
    <submittedName>
        <fullName evidence="1">Putative zinc-or iron-chelating protein</fullName>
    </submittedName>
</protein>
<gene>
    <name evidence="1" type="ORF">DES41_111223</name>
</gene>
<dbReference type="AlphaFoldDB" id="A0A368XEI1"/>
<proteinExistence type="predicted"/>
<dbReference type="EMBL" id="QPJK01000011">
    <property type="protein sequence ID" value="RCW66265.1"/>
    <property type="molecule type" value="Genomic_DNA"/>
</dbReference>
<dbReference type="OrthoDB" id="9779822at2"/>
<comment type="caution">
    <text evidence="1">The sequence shown here is derived from an EMBL/GenBank/DDBJ whole genome shotgun (WGS) entry which is preliminary data.</text>
</comment>
<accession>A0A368XEI1</accession>
<dbReference type="Pfam" id="PF03692">
    <property type="entry name" value="CxxCxxCC"/>
    <property type="match status" value="1"/>
</dbReference>
<keyword evidence="2" id="KW-1185">Reference proteome</keyword>
<dbReference type="Proteomes" id="UP000252884">
    <property type="component" value="Unassembled WGS sequence"/>
</dbReference>
<name>A0A368XEI1_9BURK</name>
<dbReference type="RefSeq" id="WP_114471620.1">
    <property type="nucleotide sequence ID" value="NZ_QPJK01000011.1"/>
</dbReference>
<sequence length="220" mass="24083">MTADDVDVSELPHEVQERLPIAVERAHRKARTVQPNRDAEQLVRAAQKASTASQRVLWLQRAASAWAKPIEKVAACRKGCAHCCHISVTISAVEAAAIGRHVGVKPAQPDKAVHLQCLLQDMQQAISEVQTISARTEPSPCPFLVDDACSIYEARPMACRLLLNLDDDELLCKLITGQAVPVPYANSDQLKTLYLMAQVASPLADIREFFPTAPPSTTRQ</sequence>
<reference evidence="1 2" key="1">
    <citation type="submission" date="2018-07" db="EMBL/GenBank/DDBJ databases">
        <title>Genomic Encyclopedia of Type Strains, Phase IV (KMG-IV): sequencing the most valuable type-strain genomes for metagenomic binning, comparative biology and taxonomic classification.</title>
        <authorList>
            <person name="Goeker M."/>
        </authorList>
    </citation>
    <scope>NUCLEOTIDE SEQUENCE [LARGE SCALE GENOMIC DNA]</scope>
    <source>
        <strain evidence="1 2">DSM 21634</strain>
    </source>
</reference>
<organism evidence="1 2">
    <name type="scientific">Pseudorhodoferax soli</name>
    <dbReference type="NCBI Taxonomy" id="545864"/>
    <lineage>
        <taxon>Bacteria</taxon>
        <taxon>Pseudomonadati</taxon>
        <taxon>Pseudomonadota</taxon>
        <taxon>Betaproteobacteria</taxon>
        <taxon>Burkholderiales</taxon>
        <taxon>Comamonadaceae</taxon>
    </lineage>
</organism>
<evidence type="ECO:0000313" key="1">
    <source>
        <dbReference type="EMBL" id="RCW66265.1"/>
    </source>
</evidence>
<evidence type="ECO:0000313" key="2">
    <source>
        <dbReference type="Proteomes" id="UP000252884"/>
    </source>
</evidence>
<dbReference type="InterPro" id="IPR005358">
    <property type="entry name" value="Puta_zinc/iron-chelating_dom"/>
</dbReference>